<dbReference type="InterPro" id="IPR000873">
    <property type="entry name" value="AMP-dep_synth/lig_dom"/>
</dbReference>
<evidence type="ECO:0000313" key="4">
    <source>
        <dbReference type="Proteomes" id="UP000199800"/>
    </source>
</evidence>
<dbReference type="PANTHER" id="PTHR43767">
    <property type="entry name" value="LONG-CHAIN-FATTY-ACID--COA LIGASE"/>
    <property type="match status" value="1"/>
</dbReference>
<accession>A0A1I0A8M9</accession>
<dbReference type="Pfam" id="PF00501">
    <property type="entry name" value="AMP-binding"/>
    <property type="match status" value="1"/>
</dbReference>
<evidence type="ECO:0000259" key="2">
    <source>
        <dbReference type="Pfam" id="PF13193"/>
    </source>
</evidence>
<gene>
    <name evidence="3" type="ORF">SAMN04487772_10523</name>
</gene>
<dbReference type="GO" id="GO:0016877">
    <property type="term" value="F:ligase activity, forming carbon-sulfur bonds"/>
    <property type="evidence" value="ECO:0007669"/>
    <property type="project" value="UniProtKB-ARBA"/>
</dbReference>
<dbReference type="Proteomes" id="UP000199800">
    <property type="component" value="Unassembled WGS sequence"/>
</dbReference>
<feature type="domain" description="AMP-dependent synthetase/ligase" evidence="1">
    <location>
        <begin position="16"/>
        <end position="376"/>
    </location>
</feature>
<proteinExistence type="predicted"/>
<dbReference type="AlphaFoldDB" id="A0A1I0A8M9"/>
<protein>
    <submittedName>
        <fullName evidence="3">Fatty-acyl-CoA synthase</fullName>
    </submittedName>
</protein>
<evidence type="ECO:0000313" key="3">
    <source>
        <dbReference type="EMBL" id="SES90552.1"/>
    </source>
</evidence>
<dbReference type="PANTHER" id="PTHR43767:SF10">
    <property type="entry name" value="SURFACTIN SYNTHASE SUBUNIT 1"/>
    <property type="match status" value="1"/>
</dbReference>
<dbReference type="InterPro" id="IPR042099">
    <property type="entry name" value="ANL_N_sf"/>
</dbReference>
<dbReference type="InterPro" id="IPR045851">
    <property type="entry name" value="AMP-bd_C_sf"/>
</dbReference>
<dbReference type="EMBL" id="FOHN01000005">
    <property type="protein sequence ID" value="SES90552.1"/>
    <property type="molecule type" value="Genomic_DNA"/>
</dbReference>
<reference evidence="3 4" key="1">
    <citation type="submission" date="2016-10" db="EMBL/GenBank/DDBJ databases">
        <authorList>
            <person name="de Groot N.N."/>
        </authorList>
    </citation>
    <scope>NUCLEOTIDE SEQUENCE [LARGE SCALE GENOMIC DNA]</scope>
    <source>
        <strain evidence="3 4">DSM 1801</strain>
    </source>
</reference>
<dbReference type="Gene3D" id="3.30.300.30">
    <property type="match status" value="1"/>
</dbReference>
<dbReference type="STRING" id="29364.SAMN04487772_10523"/>
<feature type="domain" description="AMP-binding enzyme C-terminal" evidence="2">
    <location>
        <begin position="430"/>
        <end position="500"/>
    </location>
</feature>
<dbReference type="RefSeq" id="WP_092476877.1">
    <property type="nucleotide sequence ID" value="NZ_FOHN01000005.1"/>
</dbReference>
<dbReference type="OrthoDB" id="9778383at2"/>
<evidence type="ECO:0000259" key="1">
    <source>
        <dbReference type="Pfam" id="PF00501"/>
    </source>
</evidence>
<organism evidence="3 4">
    <name type="scientific">[Clostridium] polysaccharolyticum</name>
    <dbReference type="NCBI Taxonomy" id="29364"/>
    <lineage>
        <taxon>Bacteria</taxon>
        <taxon>Bacillati</taxon>
        <taxon>Bacillota</taxon>
        <taxon>Clostridia</taxon>
        <taxon>Lachnospirales</taxon>
        <taxon>Lachnospiraceae</taxon>
    </lineage>
</organism>
<dbReference type="SUPFAM" id="SSF56801">
    <property type="entry name" value="Acetyl-CoA synthetase-like"/>
    <property type="match status" value="1"/>
</dbReference>
<dbReference type="CDD" id="cd04433">
    <property type="entry name" value="AFD_class_I"/>
    <property type="match status" value="1"/>
</dbReference>
<name>A0A1I0A8M9_9FIRM</name>
<keyword evidence="4" id="KW-1185">Reference proteome</keyword>
<dbReference type="Pfam" id="PF13193">
    <property type="entry name" value="AMP-binding_C"/>
    <property type="match status" value="1"/>
</dbReference>
<dbReference type="Gene3D" id="3.40.50.12780">
    <property type="entry name" value="N-terminal domain of ligase-like"/>
    <property type="match status" value="1"/>
</dbReference>
<sequence length="512" mass="57942">MSEKNFYQLISNFSIKSPDKPLLIIEEEVLSYREFIKQTSKIAASLSVLGVKKDSKVGLILSNSIAWYELFWGTIKIGAQPVPIDPQSGELELERLLNGADITICFIEKQYRNNNIYDVVQKVRKKTPQIVKFIYVGKEKEDISEPFITYDEFISISKGQEEVMCFEADENHVMSLACTSGSTGNPKILSVPYEGFFDAIVDMGNYLGFTEKDTMMVGMPLYHQGGFGMGLQVVVKGGSVIYQPQFDPIRFLETVEKNHVTAIQLTATLAKILISNPKFYEYNLSSIRICYFAGEVLPKEIAQIFVEKLGIRVINVIGSSETATMVVWDSEKDYEADPSDFSELPFTKVHILDQEKKESDIGELCIYTTGVIFNYYKNPQATSQTVITVDGKRCFMTGDMVERLPDGRYHFLGRCKRIIKRGANLVHAEEVEGYLLIHPLIESVAVIAKAHPVYGEKIVAYVKTVNRQELTRNDVARYFQGKFSAYKIPDEVIVTEELPHDIGKIQFKYIGK</sequence>
<dbReference type="InterPro" id="IPR025110">
    <property type="entry name" value="AMP-bd_C"/>
</dbReference>
<dbReference type="InterPro" id="IPR050237">
    <property type="entry name" value="ATP-dep_AMP-bd_enzyme"/>
</dbReference>